<keyword evidence="2" id="KW-0762">Sugar transport</keyword>
<dbReference type="EMBL" id="FNZK01000007">
    <property type="protein sequence ID" value="SEJ40609.1"/>
    <property type="molecule type" value="Genomic_DNA"/>
</dbReference>
<dbReference type="GO" id="GO:0046872">
    <property type="term" value="F:metal ion binding"/>
    <property type="evidence" value="ECO:0007669"/>
    <property type="project" value="UniProtKB-KW"/>
</dbReference>
<comment type="cofactor">
    <cofactor evidence="6">
        <name>Mg(2+)</name>
        <dbReference type="ChEBI" id="CHEBI:18420"/>
    </cofactor>
    <text evidence="6">Binds 1 Mg(2+) ion per trimer.</text>
</comment>
<feature type="active site" description="Tele-phosphohistidine intermediate" evidence="5">
    <location>
        <position position="78"/>
    </location>
</feature>
<dbReference type="STRING" id="84035.SAMN05660742_1075"/>
<accession>A0A1H6YH74</accession>
<dbReference type="GO" id="GO:0016740">
    <property type="term" value="F:transferase activity"/>
    <property type="evidence" value="ECO:0007669"/>
    <property type="project" value="UniProtKB-KW"/>
</dbReference>
<keyword evidence="9" id="KW-1185">Reference proteome</keyword>
<reference evidence="8 9" key="1">
    <citation type="submission" date="2016-10" db="EMBL/GenBank/DDBJ databases">
        <authorList>
            <person name="de Groot N.N."/>
        </authorList>
    </citation>
    <scope>NUCLEOTIDE SEQUENCE [LARGE SCALE GENOMIC DNA]</scope>
    <source>
        <strain evidence="8 9">DSM 2179</strain>
    </source>
</reference>
<dbReference type="SUPFAM" id="SSF46973">
    <property type="entry name" value="Enzyme IIa from lactose specific PTS, IIa-lac"/>
    <property type="match status" value="1"/>
</dbReference>
<sequence length="105" mass="11602">MDEKIVEQSMQLILYAGTGRSMVLEAVKKLLEDNDVVKAKAAITAAGKEIGKAHEIQTALMAAECDGEPVEKSILLIHAQDHFMNALTVRDMGLLMVQMYEKLEK</sequence>
<dbReference type="GO" id="GO:0009401">
    <property type="term" value="P:phosphoenolpyruvate-dependent sugar phosphotransferase system"/>
    <property type="evidence" value="ECO:0007669"/>
    <property type="project" value="UniProtKB-KW"/>
</dbReference>
<evidence type="ECO:0000256" key="1">
    <source>
        <dbReference type="ARBA" id="ARBA00022448"/>
    </source>
</evidence>
<feature type="modified residue" description="Phosphohistidine; by HPr" evidence="7">
    <location>
        <position position="78"/>
    </location>
</feature>
<dbReference type="Gene3D" id="1.20.58.80">
    <property type="entry name" value="Phosphotransferase system, lactose/cellobiose-type IIA subunit"/>
    <property type="match status" value="1"/>
</dbReference>
<dbReference type="AlphaFoldDB" id="A0A1H6YH74"/>
<keyword evidence="6" id="KW-0479">Metal-binding</keyword>
<evidence type="ECO:0000256" key="6">
    <source>
        <dbReference type="PIRSR" id="PIRSR000699-2"/>
    </source>
</evidence>
<keyword evidence="1" id="KW-0813">Transport</keyword>
<name>A0A1H6YH74_9FIRM</name>
<evidence type="ECO:0000256" key="2">
    <source>
        <dbReference type="ARBA" id="ARBA00022597"/>
    </source>
</evidence>
<evidence type="ECO:0000256" key="3">
    <source>
        <dbReference type="ARBA" id="ARBA00022679"/>
    </source>
</evidence>
<proteinExistence type="predicted"/>
<keyword evidence="3" id="KW-0808">Transferase</keyword>
<dbReference type="InterPro" id="IPR003188">
    <property type="entry name" value="PTS_IIA_lac/cel"/>
</dbReference>
<dbReference type="InterPro" id="IPR036542">
    <property type="entry name" value="PTS_IIA_lac/cel_sf"/>
</dbReference>
<dbReference type="PANTHER" id="PTHR34382">
    <property type="entry name" value="PTS SYSTEM N,N'-DIACETYLCHITOBIOSE-SPECIFIC EIIA COMPONENT"/>
    <property type="match status" value="1"/>
</dbReference>
<evidence type="ECO:0000313" key="8">
    <source>
        <dbReference type="EMBL" id="SEJ40609.1"/>
    </source>
</evidence>
<gene>
    <name evidence="8" type="ORF">SAMN05660742_1075</name>
</gene>
<keyword evidence="4" id="KW-0598">Phosphotransferase system</keyword>
<evidence type="ECO:0000256" key="4">
    <source>
        <dbReference type="ARBA" id="ARBA00022683"/>
    </source>
</evidence>
<evidence type="ECO:0000256" key="5">
    <source>
        <dbReference type="PIRSR" id="PIRSR000699-1"/>
    </source>
</evidence>
<dbReference type="RefSeq" id="WP_091830803.1">
    <property type="nucleotide sequence ID" value="NZ_FNZK01000007.1"/>
</dbReference>
<evidence type="ECO:0000313" key="9">
    <source>
        <dbReference type="Proteomes" id="UP000199662"/>
    </source>
</evidence>
<dbReference type="Pfam" id="PF02255">
    <property type="entry name" value="PTS_IIA"/>
    <property type="match status" value="1"/>
</dbReference>
<dbReference type="PROSITE" id="PS51095">
    <property type="entry name" value="PTS_EIIA_TYPE_3"/>
    <property type="match status" value="1"/>
</dbReference>
<evidence type="ECO:0000256" key="7">
    <source>
        <dbReference type="PROSITE-ProRule" id="PRU00418"/>
    </source>
</evidence>
<organism evidence="8 9">
    <name type="scientific">Propionispira arboris</name>
    <dbReference type="NCBI Taxonomy" id="84035"/>
    <lineage>
        <taxon>Bacteria</taxon>
        <taxon>Bacillati</taxon>
        <taxon>Bacillota</taxon>
        <taxon>Negativicutes</taxon>
        <taxon>Selenomonadales</taxon>
        <taxon>Selenomonadaceae</taxon>
        <taxon>Propionispira</taxon>
    </lineage>
</organism>
<dbReference type="PANTHER" id="PTHR34382:SF7">
    <property type="entry name" value="PTS SYSTEM N,N'-DIACETYLCHITOBIOSE-SPECIFIC EIIA COMPONENT"/>
    <property type="match status" value="1"/>
</dbReference>
<protein>
    <submittedName>
        <fullName evidence="8">PTS system, cellobiose-specific IIA component</fullName>
    </submittedName>
</protein>
<keyword evidence="6" id="KW-0460">Magnesium</keyword>
<feature type="binding site" evidence="6">
    <location>
        <position position="81"/>
    </location>
    <ligand>
        <name>Mg(2+)</name>
        <dbReference type="ChEBI" id="CHEBI:18420"/>
        <note>ligand shared between all trimeric partners</note>
    </ligand>
</feature>
<dbReference type="PIRSF" id="PIRSF000699">
    <property type="entry name" value="PTS_IILac_III"/>
    <property type="match status" value="1"/>
</dbReference>
<dbReference type="Proteomes" id="UP000199662">
    <property type="component" value="Unassembled WGS sequence"/>
</dbReference>